<accession>A0A8J6BN69</accession>
<evidence type="ECO:0000313" key="2">
    <source>
        <dbReference type="Proteomes" id="UP000729402"/>
    </source>
</evidence>
<reference evidence="1" key="2">
    <citation type="submission" date="2021-02" db="EMBL/GenBank/DDBJ databases">
        <authorList>
            <person name="Kimball J.A."/>
            <person name="Haas M.W."/>
            <person name="Macchietto M."/>
            <person name="Kono T."/>
            <person name="Duquette J."/>
            <person name="Shao M."/>
        </authorList>
    </citation>
    <scope>NUCLEOTIDE SEQUENCE</scope>
    <source>
        <tissue evidence="1">Fresh leaf tissue</tissue>
    </source>
</reference>
<dbReference type="AlphaFoldDB" id="A0A8J6BN69"/>
<name>A0A8J6BN69_ZIZPA</name>
<dbReference type="Proteomes" id="UP000729402">
    <property type="component" value="Unassembled WGS sequence"/>
</dbReference>
<protein>
    <submittedName>
        <fullName evidence="1">Uncharacterized protein</fullName>
    </submittedName>
</protein>
<evidence type="ECO:0000313" key="1">
    <source>
        <dbReference type="EMBL" id="KAG8091287.1"/>
    </source>
</evidence>
<reference evidence="1" key="1">
    <citation type="journal article" date="2021" name="bioRxiv">
        <title>Whole Genome Assembly and Annotation of Northern Wild Rice, Zizania palustris L., Supports a Whole Genome Duplication in the Zizania Genus.</title>
        <authorList>
            <person name="Haas M."/>
            <person name="Kono T."/>
            <person name="Macchietto M."/>
            <person name="Millas R."/>
            <person name="McGilp L."/>
            <person name="Shao M."/>
            <person name="Duquette J."/>
            <person name="Hirsch C.N."/>
            <person name="Kimball J."/>
        </authorList>
    </citation>
    <scope>NUCLEOTIDE SEQUENCE</scope>
    <source>
        <tissue evidence="1">Fresh leaf tissue</tissue>
    </source>
</reference>
<gene>
    <name evidence="1" type="ORF">GUJ93_ZPchr0011g27172</name>
</gene>
<keyword evidence="2" id="KW-1185">Reference proteome</keyword>
<sequence length="166" mass="18022">MTSRLPLKTSSSSSRAVGEICMPSSTTPNCSLICAVREVALASATLLTSPIEPSPPDLALPRLPVPPSGWFEPPPTRADASQPRLSSLPMARRWVRVILVRAMMLGSATGLRPQGKIPFSAVVHPWGWIPLISGGCKWEPIGVEGFQSHDLIFKHLDWLQHPFNGI</sequence>
<comment type="caution">
    <text evidence="1">The sequence shown here is derived from an EMBL/GenBank/DDBJ whole genome shotgun (WGS) entry which is preliminary data.</text>
</comment>
<dbReference type="EMBL" id="JAAALK010000081">
    <property type="protein sequence ID" value="KAG8091287.1"/>
    <property type="molecule type" value="Genomic_DNA"/>
</dbReference>
<proteinExistence type="predicted"/>
<organism evidence="1 2">
    <name type="scientific">Zizania palustris</name>
    <name type="common">Northern wild rice</name>
    <dbReference type="NCBI Taxonomy" id="103762"/>
    <lineage>
        <taxon>Eukaryota</taxon>
        <taxon>Viridiplantae</taxon>
        <taxon>Streptophyta</taxon>
        <taxon>Embryophyta</taxon>
        <taxon>Tracheophyta</taxon>
        <taxon>Spermatophyta</taxon>
        <taxon>Magnoliopsida</taxon>
        <taxon>Liliopsida</taxon>
        <taxon>Poales</taxon>
        <taxon>Poaceae</taxon>
        <taxon>BOP clade</taxon>
        <taxon>Oryzoideae</taxon>
        <taxon>Oryzeae</taxon>
        <taxon>Zizaniinae</taxon>
        <taxon>Zizania</taxon>
    </lineage>
</organism>